<evidence type="ECO:0000313" key="2">
    <source>
        <dbReference type="Proteomes" id="UP000028826"/>
    </source>
</evidence>
<accession>A0A086YAI2</accession>
<keyword evidence="1" id="KW-0969">Cilium</keyword>
<organism evidence="1 2">
    <name type="scientific">Haematobacter massiliensis</name>
    <dbReference type="NCBI Taxonomy" id="195105"/>
    <lineage>
        <taxon>Bacteria</taxon>
        <taxon>Pseudomonadati</taxon>
        <taxon>Pseudomonadota</taxon>
        <taxon>Alphaproteobacteria</taxon>
        <taxon>Rhodobacterales</taxon>
        <taxon>Paracoccaceae</taxon>
        <taxon>Haematobacter</taxon>
    </lineage>
</organism>
<dbReference type="Gene3D" id="1.10.3700.10">
    <property type="entry name" value="AGR C 984p-like"/>
    <property type="match status" value="1"/>
</dbReference>
<proteinExistence type="predicted"/>
<dbReference type="InterPro" id="IPR023157">
    <property type="entry name" value="AGR-C-984p-like_sf"/>
</dbReference>
<reference evidence="1 2" key="1">
    <citation type="submission" date="2014-03" db="EMBL/GenBank/DDBJ databases">
        <title>Genome of Haematobacter massiliensis CCUG 47968.</title>
        <authorList>
            <person name="Wang D."/>
            <person name="Wang G."/>
        </authorList>
    </citation>
    <scope>NUCLEOTIDE SEQUENCE [LARGE SCALE GENOMIC DNA]</scope>
    <source>
        <strain evidence="1 2">CCUG 47968</strain>
    </source>
</reference>
<keyword evidence="1" id="KW-0966">Cell projection</keyword>
<keyword evidence="2" id="KW-1185">Reference proteome</keyword>
<sequence>MSFGPVIPVGGYAGWRFLQRTVEVQKETFVASAKMQRDEAYFRDRIGGISSAEELVADRRLLQIALGAFGLGEDIGNKYFIRKVLEDGVSERTALANRLSNKAYAEMASTFSFSEDPPFTQREGFADAILAAYKTRAFEAAVGDSNDDMRLALNAQRELEKIAERNGSENTLWYAVLGSKPLRTVFERAFALPSTFGALDIDLQLRTMKSRAQSILGQSSITQFADPEQSEALIRRFLLMSDLQSGLSQNAPGAGALSLLRGQGSAASLLSILRR</sequence>
<name>A0A086YAI2_9RHOB</name>
<dbReference type="OrthoDB" id="7824597at2"/>
<dbReference type="Proteomes" id="UP000028826">
    <property type="component" value="Unassembled WGS sequence"/>
</dbReference>
<dbReference type="STRING" id="195105.CN97_09630"/>
<dbReference type="EMBL" id="JGYG01000002">
    <property type="protein sequence ID" value="KFI31282.1"/>
    <property type="molecule type" value="Genomic_DNA"/>
</dbReference>
<dbReference type="RefSeq" id="WP_035707639.1">
    <property type="nucleotide sequence ID" value="NZ_CP035510.1"/>
</dbReference>
<comment type="caution">
    <text evidence="1">The sequence shown here is derived from an EMBL/GenBank/DDBJ whole genome shotgun (WGS) entry which is preliminary data.</text>
</comment>
<dbReference type="eggNOG" id="ENOG502ZBJH">
    <property type="taxonomic scope" value="Bacteria"/>
</dbReference>
<dbReference type="AlphaFoldDB" id="A0A086YAI2"/>
<protein>
    <submittedName>
        <fullName evidence="1">Flagellar protein</fullName>
    </submittedName>
</protein>
<dbReference type="InterPro" id="IPR010626">
    <property type="entry name" value="DUF1217"/>
</dbReference>
<gene>
    <name evidence="1" type="ORF">CN97_09630</name>
</gene>
<evidence type="ECO:0000313" key="1">
    <source>
        <dbReference type="EMBL" id="KFI31282.1"/>
    </source>
</evidence>
<dbReference type="SUPFAM" id="SSF158837">
    <property type="entry name" value="AGR C 984p-like"/>
    <property type="match status" value="1"/>
</dbReference>
<dbReference type="Pfam" id="PF06748">
    <property type="entry name" value="DUF1217"/>
    <property type="match status" value="1"/>
</dbReference>
<keyword evidence="1" id="KW-0282">Flagellum</keyword>